<comment type="caution">
    <text evidence="8">The sequence shown here is derived from an EMBL/GenBank/DDBJ whole genome shotgun (WGS) entry which is preliminary data.</text>
</comment>
<evidence type="ECO:0000256" key="3">
    <source>
        <dbReference type="ARBA" id="ARBA00022723"/>
    </source>
</evidence>
<keyword evidence="5" id="KW-0456">Lyase</keyword>
<evidence type="ECO:0000256" key="1">
    <source>
        <dbReference type="ARBA" id="ARBA00006217"/>
    </source>
</evidence>
<dbReference type="GO" id="GO:0008270">
    <property type="term" value="F:zinc ion binding"/>
    <property type="evidence" value="ECO:0007669"/>
    <property type="project" value="InterPro"/>
</dbReference>
<evidence type="ECO:0000313" key="9">
    <source>
        <dbReference type="Proteomes" id="UP000196368"/>
    </source>
</evidence>
<evidence type="ECO:0000256" key="2">
    <source>
        <dbReference type="ARBA" id="ARBA00012925"/>
    </source>
</evidence>
<protein>
    <recommendedName>
        <fullName evidence="2">carbonic anhydrase</fullName>
        <ecNumber evidence="2">4.2.1.1</ecNumber>
    </recommendedName>
</protein>
<reference evidence="9" key="1">
    <citation type="submission" date="2017-04" db="EMBL/GenBank/DDBJ databases">
        <title>Function of individual gut microbiota members based on whole genome sequencing of pure cultures obtained from chicken caecum.</title>
        <authorList>
            <person name="Medvecky M."/>
            <person name="Cejkova D."/>
            <person name="Polansky O."/>
            <person name="Karasova D."/>
            <person name="Kubasova T."/>
            <person name="Cizek A."/>
            <person name="Rychlik I."/>
        </authorList>
    </citation>
    <scope>NUCLEOTIDE SEQUENCE [LARGE SCALE GENOMIC DNA]</scope>
    <source>
        <strain evidence="9">An273</strain>
    </source>
</reference>
<name>A0A1Y4DDX0_9BACT</name>
<dbReference type="AlphaFoldDB" id="A0A1Y4DDX0"/>
<evidence type="ECO:0000256" key="4">
    <source>
        <dbReference type="ARBA" id="ARBA00022833"/>
    </source>
</evidence>
<dbReference type="EMBL" id="NFJD01000001">
    <property type="protein sequence ID" value="OUO57236.1"/>
    <property type="molecule type" value="Genomic_DNA"/>
</dbReference>
<feature type="binding site" evidence="7">
    <location>
        <position position="65"/>
    </location>
    <ligand>
        <name>Zn(2+)</name>
        <dbReference type="ChEBI" id="CHEBI:29105"/>
    </ligand>
</feature>
<dbReference type="Proteomes" id="UP000196368">
    <property type="component" value="Unassembled WGS sequence"/>
</dbReference>
<dbReference type="Pfam" id="PF00484">
    <property type="entry name" value="Pro_CA"/>
    <property type="match status" value="1"/>
</dbReference>
<dbReference type="InterPro" id="IPR036874">
    <property type="entry name" value="Carbonic_anhydrase_sf"/>
</dbReference>
<dbReference type="PANTHER" id="PTHR11002">
    <property type="entry name" value="CARBONIC ANHYDRASE"/>
    <property type="match status" value="1"/>
</dbReference>
<dbReference type="PANTHER" id="PTHR11002:SF76">
    <property type="entry name" value="CARBONIC ANHYDRASE"/>
    <property type="match status" value="1"/>
</dbReference>
<dbReference type="SUPFAM" id="SSF53056">
    <property type="entry name" value="beta-carbonic anhydrase, cab"/>
    <property type="match status" value="1"/>
</dbReference>
<dbReference type="EC" id="4.2.1.1" evidence="2"/>
<gene>
    <name evidence="8" type="ORF">B5F75_00190</name>
</gene>
<feature type="binding site" evidence="7">
    <location>
        <position position="122"/>
    </location>
    <ligand>
        <name>Zn(2+)</name>
        <dbReference type="ChEBI" id="CHEBI:29105"/>
    </ligand>
</feature>
<dbReference type="InterPro" id="IPR001765">
    <property type="entry name" value="Carbonic_anhydrase"/>
</dbReference>
<evidence type="ECO:0000256" key="7">
    <source>
        <dbReference type="PIRSR" id="PIRSR601765-1"/>
    </source>
</evidence>
<feature type="binding site" evidence="7">
    <location>
        <position position="63"/>
    </location>
    <ligand>
        <name>Zn(2+)</name>
        <dbReference type="ChEBI" id="CHEBI:29105"/>
    </ligand>
</feature>
<comment type="catalytic activity">
    <reaction evidence="6">
        <text>hydrogencarbonate + H(+) = CO2 + H2O</text>
        <dbReference type="Rhea" id="RHEA:10748"/>
        <dbReference type="ChEBI" id="CHEBI:15377"/>
        <dbReference type="ChEBI" id="CHEBI:15378"/>
        <dbReference type="ChEBI" id="CHEBI:16526"/>
        <dbReference type="ChEBI" id="CHEBI:17544"/>
        <dbReference type="EC" id="4.2.1.1"/>
    </reaction>
</comment>
<comment type="similarity">
    <text evidence="1">Belongs to the beta-class carbonic anhydrase family.</text>
</comment>
<dbReference type="SMART" id="SM00947">
    <property type="entry name" value="Pro_CA"/>
    <property type="match status" value="1"/>
</dbReference>
<organism evidence="8 9">
    <name type="scientific">Candidatus Avelusimicrobium gallicola</name>
    <dbReference type="NCBI Taxonomy" id="2562704"/>
    <lineage>
        <taxon>Bacteria</taxon>
        <taxon>Pseudomonadati</taxon>
        <taxon>Elusimicrobiota</taxon>
        <taxon>Elusimicrobia</taxon>
        <taxon>Elusimicrobiales</taxon>
        <taxon>Elusimicrobiaceae</taxon>
        <taxon>Candidatus Avelusimicrobium</taxon>
    </lineage>
</organism>
<proteinExistence type="inferred from homology"/>
<keyword evidence="9" id="KW-1185">Reference proteome</keyword>
<feature type="binding site" evidence="7">
    <location>
        <position position="119"/>
    </location>
    <ligand>
        <name>Zn(2+)</name>
        <dbReference type="ChEBI" id="CHEBI:29105"/>
    </ligand>
</feature>
<sequence length="213" mass="24176">MPDKNRNCYNNYMEPNYPNEGMRQLLDGYRHFFKGNSPRKGFCALHAEQIAHTQNPHSMVISCFDSRVCPEAIFATNDGHICVHRNMLNQVDTRDVSMMASLQFAVESLRVQNIVVLGHSNCNAVAKLKMLDKLPAAISAWLGGGKYRGDSYEQAIKNNVLDQLARLREIAFVQQALAQGKLNLEGMVFHIDTGRLERFDARQNGWNFVETEE</sequence>
<comment type="cofactor">
    <cofactor evidence="7">
        <name>Zn(2+)</name>
        <dbReference type="ChEBI" id="CHEBI:29105"/>
    </cofactor>
    <text evidence="7">Binds 1 zinc ion per subunit.</text>
</comment>
<dbReference type="Gene3D" id="3.40.1050.10">
    <property type="entry name" value="Carbonic anhydrase"/>
    <property type="match status" value="1"/>
</dbReference>
<keyword evidence="3 7" id="KW-0479">Metal-binding</keyword>
<accession>A0A1Y4DDX0</accession>
<evidence type="ECO:0000256" key="6">
    <source>
        <dbReference type="ARBA" id="ARBA00048348"/>
    </source>
</evidence>
<keyword evidence="4 7" id="KW-0862">Zinc</keyword>
<dbReference type="GO" id="GO:0004089">
    <property type="term" value="F:carbonate dehydratase activity"/>
    <property type="evidence" value="ECO:0007669"/>
    <property type="project" value="UniProtKB-EC"/>
</dbReference>
<evidence type="ECO:0000256" key="5">
    <source>
        <dbReference type="ARBA" id="ARBA00023239"/>
    </source>
</evidence>
<evidence type="ECO:0000313" key="8">
    <source>
        <dbReference type="EMBL" id="OUO57236.1"/>
    </source>
</evidence>